<keyword evidence="1" id="KW-0472">Membrane</keyword>
<keyword evidence="1" id="KW-0812">Transmembrane</keyword>
<keyword evidence="1" id="KW-1133">Transmembrane helix</keyword>
<feature type="non-terminal residue" evidence="2">
    <location>
        <position position="254"/>
    </location>
</feature>
<dbReference type="Proteomes" id="UP000291084">
    <property type="component" value="Chromosome 7"/>
</dbReference>
<evidence type="ECO:0000313" key="3">
    <source>
        <dbReference type="Proteomes" id="UP000291084"/>
    </source>
</evidence>
<organism evidence="2 3">
    <name type="scientific">Vigna angularis var. angularis</name>
    <dbReference type="NCBI Taxonomy" id="157739"/>
    <lineage>
        <taxon>Eukaryota</taxon>
        <taxon>Viridiplantae</taxon>
        <taxon>Streptophyta</taxon>
        <taxon>Embryophyta</taxon>
        <taxon>Tracheophyta</taxon>
        <taxon>Spermatophyta</taxon>
        <taxon>Magnoliopsida</taxon>
        <taxon>eudicotyledons</taxon>
        <taxon>Gunneridae</taxon>
        <taxon>Pentapetalae</taxon>
        <taxon>rosids</taxon>
        <taxon>fabids</taxon>
        <taxon>Fabales</taxon>
        <taxon>Fabaceae</taxon>
        <taxon>Papilionoideae</taxon>
        <taxon>50 kb inversion clade</taxon>
        <taxon>NPAAA clade</taxon>
        <taxon>indigoferoid/millettioid clade</taxon>
        <taxon>Phaseoleae</taxon>
        <taxon>Vigna</taxon>
    </lineage>
</organism>
<proteinExistence type="predicted"/>
<reference evidence="2 3" key="1">
    <citation type="journal article" date="2015" name="Sci. Rep.">
        <title>The power of single molecule real-time sequencing technology in the de novo assembly of a eukaryotic genome.</title>
        <authorList>
            <person name="Sakai H."/>
            <person name="Naito K."/>
            <person name="Ogiso-Tanaka E."/>
            <person name="Takahashi Y."/>
            <person name="Iseki K."/>
            <person name="Muto C."/>
            <person name="Satou K."/>
            <person name="Teruya K."/>
            <person name="Shiroma A."/>
            <person name="Shimoji M."/>
            <person name="Hirano T."/>
            <person name="Itoh T."/>
            <person name="Kaga A."/>
            <person name="Tomooka N."/>
        </authorList>
    </citation>
    <scope>NUCLEOTIDE SEQUENCE [LARGE SCALE GENOMIC DNA]</scope>
    <source>
        <strain evidence="3">cv. Shumari</strain>
    </source>
</reference>
<dbReference type="EMBL" id="AP015040">
    <property type="protein sequence ID" value="BAT91784.1"/>
    <property type="molecule type" value="Genomic_DNA"/>
</dbReference>
<dbReference type="PANTHER" id="PTHR36707:SF1">
    <property type="entry name" value="T20M3.17 PROTEIN"/>
    <property type="match status" value="1"/>
</dbReference>
<dbReference type="AlphaFoldDB" id="A0A0S3SG40"/>
<evidence type="ECO:0000256" key="1">
    <source>
        <dbReference type="SAM" id="Phobius"/>
    </source>
</evidence>
<dbReference type="PANTHER" id="PTHR36707">
    <property type="entry name" value="T20M3.17 PROTEIN"/>
    <property type="match status" value="1"/>
</dbReference>
<name>A0A0S3SG40_PHAAN</name>
<gene>
    <name evidence="2" type="primary">Vigan.07G040900</name>
    <name evidence="2" type="ORF">VIGAN_07040900</name>
</gene>
<keyword evidence="3" id="KW-1185">Reference proteome</keyword>
<evidence type="ECO:0000313" key="2">
    <source>
        <dbReference type="EMBL" id="BAT91784.1"/>
    </source>
</evidence>
<feature type="transmembrane region" description="Helical" evidence="1">
    <location>
        <begin position="59"/>
        <end position="79"/>
    </location>
</feature>
<dbReference type="OrthoDB" id="773993at2759"/>
<protein>
    <submittedName>
        <fullName evidence="2">Uncharacterized protein</fullName>
    </submittedName>
</protein>
<accession>A0A0S3SG40</accession>
<sequence length="254" mass="28209">MRIETGMNLTANGAGFCMAPVHKMTGHFCNLRNLRVSSDNSKKWPSLSVEDKFYPANSVFLFTNVLTFWLFLVASSYFLPCKSVNTVGSCRERHAEKVSSSDSIVSNASIKNDATAASDTLTSSGCSRKISHSYTELCTDAYYEISVLDKACYMNSLLSLEDDECEWLSDLMPCGSSSGEPSTPLSYKCDAYYEISDFEQGSFFHSLLSLDDEDSEWLSDSKSFGRSSEEPSTPLSYKFDVASEISDFEQGSYF</sequence>